<keyword evidence="1" id="KW-0175">Coiled coil</keyword>
<organism evidence="2 3">
    <name type="scientific">Marmota monax</name>
    <name type="common">Woodchuck</name>
    <dbReference type="NCBI Taxonomy" id="9995"/>
    <lineage>
        <taxon>Eukaryota</taxon>
        <taxon>Metazoa</taxon>
        <taxon>Chordata</taxon>
        <taxon>Craniata</taxon>
        <taxon>Vertebrata</taxon>
        <taxon>Euteleostomi</taxon>
        <taxon>Mammalia</taxon>
        <taxon>Eutheria</taxon>
        <taxon>Euarchontoglires</taxon>
        <taxon>Glires</taxon>
        <taxon>Rodentia</taxon>
        <taxon>Sciuromorpha</taxon>
        <taxon>Sciuridae</taxon>
        <taxon>Xerinae</taxon>
        <taxon>Marmotini</taxon>
        <taxon>Marmota</taxon>
    </lineage>
</organism>
<evidence type="ECO:0008006" key="4">
    <source>
        <dbReference type="Google" id="ProtNLM"/>
    </source>
</evidence>
<name>A0A5E4BY02_MARMO</name>
<evidence type="ECO:0000313" key="2">
    <source>
        <dbReference type="EMBL" id="VTJ74518.1"/>
    </source>
</evidence>
<evidence type="ECO:0000256" key="1">
    <source>
        <dbReference type="SAM" id="Coils"/>
    </source>
</evidence>
<dbReference type="Proteomes" id="UP000335636">
    <property type="component" value="Unassembled WGS sequence"/>
</dbReference>
<accession>A0A5E4BY02</accession>
<proteinExistence type="predicted"/>
<keyword evidence="3" id="KW-1185">Reference proteome</keyword>
<gene>
    <name evidence="2" type="ORF">MONAX_5E003335</name>
</gene>
<feature type="coiled-coil region" evidence="1">
    <location>
        <begin position="147"/>
        <end position="291"/>
    </location>
</feature>
<dbReference type="EMBL" id="CABDUW010000746">
    <property type="protein sequence ID" value="VTJ74518.1"/>
    <property type="molecule type" value="Genomic_DNA"/>
</dbReference>
<dbReference type="PANTHER" id="PTHR48251">
    <property type="entry name" value="COILED-COIL DOMAIN-CONTAINING PROTEIN 160"/>
    <property type="match status" value="1"/>
</dbReference>
<protein>
    <recommendedName>
        <fullName evidence="4">Coiled-coil domain-containing protein 160</fullName>
    </recommendedName>
</protein>
<comment type="caution">
    <text evidence="2">The sequence shown here is derived from an EMBL/GenBank/DDBJ whole genome shotgun (WGS) entry which is preliminary data.</text>
</comment>
<dbReference type="AlphaFoldDB" id="A0A5E4BY02"/>
<dbReference type="PANTHER" id="PTHR48251:SF1">
    <property type="entry name" value="COILED-COIL DOMAIN-CONTAINING PROTEIN 160"/>
    <property type="match status" value="1"/>
</dbReference>
<evidence type="ECO:0000313" key="3">
    <source>
        <dbReference type="Proteomes" id="UP000335636"/>
    </source>
</evidence>
<sequence>MDARRKHWKENMFTHHFSAQDVLEEASNTESSSEPIVVDNTKRMEGNYNLSSRKFQEENKFKRKEYVSQLNEREQEPNLRERRINMSKNEPDIKSVSSESFNLDVVSEESLNRIEDSCAWSKDDLPIIPRQAPRKKVTEGMSPKLRLNLLNEELEELNMKCRKIEEEFENAEKELLNSKKEVSVKSLNFQETGTDTLKNDRELQALKNDLSEKATDVKNLTEELQQAKEVIHNLNLENRNLKEAVRKLKRQTEIGNALLKEEMKLYYELEMDKIRGELDAIKNELRAEKTLQARNNKALELLRKHFATVIRSPDTLNHFTGDFF</sequence>
<reference evidence="2" key="1">
    <citation type="submission" date="2019-04" db="EMBL/GenBank/DDBJ databases">
        <authorList>
            <person name="Alioto T."/>
            <person name="Alioto T."/>
        </authorList>
    </citation>
    <scope>NUCLEOTIDE SEQUENCE [LARGE SCALE GENOMIC DNA]</scope>
</reference>